<evidence type="ECO:0000256" key="2">
    <source>
        <dbReference type="ARBA" id="ARBA00022475"/>
    </source>
</evidence>
<keyword evidence="4 6" id="KW-1133">Transmembrane helix</keyword>
<evidence type="ECO:0000256" key="6">
    <source>
        <dbReference type="SAM" id="Phobius"/>
    </source>
</evidence>
<keyword evidence="2" id="KW-1003">Cell membrane</keyword>
<evidence type="ECO:0000256" key="3">
    <source>
        <dbReference type="ARBA" id="ARBA00022692"/>
    </source>
</evidence>
<dbReference type="RefSeq" id="WP_122201446.1">
    <property type="nucleotide sequence ID" value="NZ_CABJFV010000006.1"/>
</dbReference>
<feature type="transmembrane region" description="Helical" evidence="6">
    <location>
        <begin position="249"/>
        <end position="266"/>
    </location>
</feature>
<feature type="transmembrane region" description="Helical" evidence="6">
    <location>
        <begin position="331"/>
        <end position="349"/>
    </location>
</feature>
<evidence type="ECO:0000256" key="5">
    <source>
        <dbReference type="ARBA" id="ARBA00023136"/>
    </source>
</evidence>
<organism evidence="8 9">
    <name type="scientific">Bacteroides nordii</name>
    <dbReference type="NCBI Taxonomy" id="291645"/>
    <lineage>
        <taxon>Bacteria</taxon>
        <taxon>Pseudomonadati</taxon>
        <taxon>Bacteroidota</taxon>
        <taxon>Bacteroidia</taxon>
        <taxon>Bacteroidales</taxon>
        <taxon>Bacteroidaceae</taxon>
        <taxon>Bacteroides</taxon>
    </lineage>
</organism>
<dbReference type="PANTHER" id="PTHR43702">
    <property type="entry name" value="L-FUCOSE-PROTON SYMPORTER"/>
    <property type="match status" value="1"/>
</dbReference>
<protein>
    <submittedName>
        <fullName evidence="8">MFS transporter</fullName>
    </submittedName>
</protein>
<evidence type="ECO:0000256" key="1">
    <source>
        <dbReference type="ARBA" id="ARBA00004429"/>
    </source>
</evidence>
<sequence length="434" mass="47935">MNTQFKAKTFYPILFGFFVMGFVDIVGIATNYVKKDFELSDTYANLLPMMVFAWFAIFSIPTGILMGKIGKKLTVIMALATTTVAMIVPFISYTFASMLLAFTILGISNTILQVSLNPMIANVVSANKIASTLTLGQFVKAISSFLGPIVAGGTAILWGDWKITFGLYAVISLFSTIWMYRSIPDNQQEEDTHSNLLSTLSLLKDRKIFLIFLGILFIVGVDVGLNTTIPNFLTAQANMPLSVSGLGNSLYFISRMAGTFLGTLLLARIKPHIYLQSCILIAIIAFISLLLVRVPWEMFALICIVGLGCSCIFSILFSYALQHKPDQSNEVSALMIIGVSGGALITPLIGITSDYWGVTAGLALLCPCLLYLGILSIIIKSPPAKSASRTGRYARRWFIKTQMNADFRKRKQMYDKELQSFNLRPAFHQRFKTL</sequence>
<evidence type="ECO:0000313" key="8">
    <source>
        <dbReference type="EMBL" id="RHB35464.1"/>
    </source>
</evidence>
<dbReference type="AlphaFoldDB" id="A0A413VPQ5"/>
<dbReference type="InterPro" id="IPR050375">
    <property type="entry name" value="MFS_TsgA-like"/>
</dbReference>
<gene>
    <name evidence="8" type="ORF">DW888_10115</name>
</gene>
<dbReference type="InterPro" id="IPR020846">
    <property type="entry name" value="MFS_dom"/>
</dbReference>
<evidence type="ECO:0000256" key="4">
    <source>
        <dbReference type="ARBA" id="ARBA00022989"/>
    </source>
</evidence>
<dbReference type="PROSITE" id="PS50850">
    <property type="entry name" value="MFS"/>
    <property type="match status" value="1"/>
</dbReference>
<dbReference type="InterPro" id="IPR011701">
    <property type="entry name" value="MFS"/>
</dbReference>
<keyword evidence="3 6" id="KW-0812">Transmembrane</keyword>
<feature type="transmembrane region" description="Helical" evidence="6">
    <location>
        <begin position="355"/>
        <end position="379"/>
    </location>
</feature>
<feature type="transmembrane region" description="Helical" evidence="6">
    <location>
        <begin position="138"/>
        <end position="157"/>
    </location>
</feature>
<feature type="transmembrane region" description="Helical" evidence="6">
    <location>
        <begin position="73"/>
        <end position="92"/>
    </location>
</feature>
<evidence type="ECO:0000313" key="9">
    <source>
        <dbReference type="Proteomes" id="UP000284379"/>
    </source>
</evidence>
<dbReference type="Pfam" id="PF07690">
    <property type="entry name" value="MFS_1"/>
    <property type="match status" value="1"/>
</dbReference>
<dbReference type="Gene3D" id="1.20.1250.20">
    <property type="entry name" value="MFS general substrate transporter like domains"/>
    <property type="match status" value="2"/>
</dbReference>
<feature type="transmembrane region" description="Helical" evidence="6">
    <location>
        <begin position="45"/>
        <end position="66"/>
    </location>
</feature>
<feature type="transmembrane region" description="Helical" evidence="6">
    <location>
        <begin position="98"/>
        <end position="117"/>
    </location>
</feature>
<accession>A0A413VPQ5</accession>
<feature type="transmembrane region" description="Helical" evidence="6">
    <location>
        <begin position="163"/>
        <end position="180"/>
    </location>
</feature>
<name>A0A413VPQ5_9BACE</name>
<proteinExistence type="predicted"/>
<dbReference type="GO" id="GO:0005886">
    <property type="term" value="C:plasma membrane"/>
    <property type="evidence" value="ECO:0007669"/>
    <property type="project" value="UniProtKB-SubCell"/>
</dbReference>
<feature type="transmembrane region" description="Helical" evidence="6">
    <location>
        <begin position="12"/>
        <end position="33"/>
    </location>
</feature>
<dbReference type="GO" id="GO:0022857">
    <property type="term" value="F:transmembrane transporter activity"/>
    <property type="evidence" value="ECO:0007669"/>
    <property type="project" value="InterPro"/>
</dbReference>
<feature type="transmembrane region" description="Helical" evidence="6">
    <location>
        <begin position="273"/>
        <end position="292"/>
    </location>
</feature>
<dbReference type="InterPro" id="IPR036259">
    <property type="entry name" value="MFS_trans_sf"/>
</dbReference>
<dbReference type="EMBL" id="QSGO01000006">
    <property type="protein sequence ID" value="RHB35464.1"/>
    <property type="molecule type" value="Genomic_DNA"/>
</dbReference>
<feature type="transmembrane region" description="Helical" evidence="6">
    <location>
        <begin position="208"/>
        <end position="229"/>
    </location>
</feature>
<comment type="subcellular location">
    <subcellularLocation>
        <location evidence="1">Cell inner membrane</location>
        <topology evidence="1">Multi-pass membrane protein</topology>
    </subcellularLocation>
</comment>
<comment type="caution">
    <text evidence="8">The sequence shown here is derived from an EMBL/GenBank/DDBJ whole genome shotgun (WGS) entry which is preliminary data.</text>
</comment>
<evidence type="ECO:0000259" key="7">
    <source>
        <dbReference type="PROSITE" id="PS50850"/>
    </source>
</evidence>
<dbReference type="PANTHER" id="PTHR43702:SF3">
    <property type="entry name" value="PROTEIN TSGA"/>
    <property type="match status" value="1"/>
</dbReference>
<reference evidence="8 9" key="1">
    <citation type="submission" date="2018-08" db="EMBL/GenBank/DDBJ databases">
        <title>A genome reference for cultivated species of the human gut microbiota.</title>
        <authorList>
            <person name="Zou Y."/>
            <person name="Xue W."/>
            <person name="Luo G."/>
        </authorList>
    </citation>
    <scope>NUCLEOTIDE SEQUENCE [LARGE SCALE GENOMIC DNA]</scope>
    <source>
        <strain evidence="8 9">AM40-30BH</strain>
    </source>
</reference>
<dbReference type="SUPFAM" id="SSF103473">
    <property type="entry name" value="MFS general substrate transporter"/>
    <property type="match status" value="1"/>
</dbReference>
<dbReference type="Proteomes" id="UP000284379">
    <property type="component" value="Unassembled WGS sequence"/>
</dbReference>
<feature type="domain" description="Major facilitator superfamily (MFS) profile" evidence="7">
    <location>
        <begin position="1"/>
        <end position="385"/>
    </location>
</feature>
<feature type="transmembrane region" description="Helical" evidence="6">
    <location>
        <begin position="298"/>
        <end position="319"/>
    </location>
</feature>
<keyword evidence="5 6" id="KW-0472">Membrane</keyword>